<dbReference type="NCBIfam" id="TIGR00566">
    <property type="entry name" value="trpG_papA"/>
    <property type="match status" value="1"/>
</dbReference>
<gene>
    <name evidence="13" type="primary">Piso0_005165</name>
    <name evidence="13" type="ORF">GNLVRS01_PISO0N09231g</name>
</gene>
<dbReference type="FunCoup" id="G8Y1F9">
    <property type="interactions" value="302"/>
</dbReference>
<evidence type="ECO:0000313" key="13">
    <source>
        <dbReference type="EMBL" id="CCE86662.1"/>
    </source>
</evidence>
<dbReference type="eggNOG" id="KOG1224">
    <property type="taxonomic scope" value="Eukaryota"/>
</dbReference>
<keyword evidence="7" id="KW-0315">Glutamine amidotransferase</keyword>
<evidence type="ECO:0000256" key="3">
    <source>
        <dbReference type="ARBA" id="ARBA00005970"/>
    </source>
</evidence>
<dbReference type="GO" id="GO:0046820">
    <property type="term" value="F:4-amino-4-deoxychorismate synthase activity"/>
    <property type="evidence" value="ECO:0007669"/>
    <property type="project" value="UniProtKB-EC"/>
</dbReference>
<dbReference type="Gene3D" id="3.40.50.880">
    <property type="match status" value="1"/>
</dbReference>
<dbReference type="Proteomes" id="UP000005222">
    <property type="component" value="Chromosome N"/>
</dbReference>
<evidence type="ECO:0000256" key="9">
    <source>
        <dbReference type="ARBA" id="ARBA00031904"/>
    </source>
</evidence>
<dbReference type="InParanoid" id="G8Y1F9"/>
<comment type="similarity">
    <text evidence="3">In the C-terminal section; belongs to the anthranilate synthase component I family.</text>
</comment>
<dbReference type="InterPro" id="IPR017926">
    <property type="entry name" value="GATASE"/>
</dbReference>
<dbReference type="PANTHER" id="PTHR11236">
    <property type="entry name" value="AMINOBENZOATE/ANTHRANILATE SYNTHASE"/>
    <property type="match status" value="1"/>
</dbReference>
<evidence type="ECO:0000313" key="14">
    <source>
        <dbReference type="Proteomes" id="UP000005222"/>
    </source>
</evidence>
<dbReference type="InterPro" id="IPR010117">
    <property type="entry name" value="PabB_fungal"/>
</dbReference>
<evidence type="ECO:0000256" key="1">
    <source>
        <dbReference type="ARBA" id="ARBA00001000"/>
    </source>
</evidence>
<sequence length="781" mass="89186">MILLIDSYDSFTNNLAQLIKRTTQKKVVIIHNDTFKPGEYENFRTEYLPHFEYLVIGPGPGSPGNQKDTGIITWLLNQYKDKKQIPVIPILGICLGYQCICHVFGCEVKRLDKVRHGQIFDVCPVNTGSNPLYPSKPVKSGSEKYSFPSVRYHSLYVDHSSLSQEIIPLAYCLDEHNSDSKSILMAARHRDLPFYGVQYHPESICSSGGEELIKTFDSLATCFNNEHRADRKTEINDMRTGLGSDVGSRDVSAVSIMKLKESRKSFNFNLEKFKLQDGLQDQIRTIDMCNYIREHRKEDLMVLNSASFPGKWSIIAFPTKGHSNVITHSVENPHLIQTSSYGSNKKNSIQLEGEQTIWDFIGNLFSEKCIPREQLLEQFEDNEYKNIPFLGGYMGFVSYEEGRDIIVNKVGSFCTEPTPDLKLVHIEKFLIHNNSNDTWYIGFSSLENDHSEWCQSLHREILEAYNNKELKIDDKSISSSIKSLVDDRTESIDFELPNRDIYKKQFELCQEYLHSGDSYELCLTTQSKIKIPSKVDPWEIYKILSIHRNPSPFSCYMEFDDSTLISSSPERFLSWNTDAKESMVELRPIKGTVKRTGSMDFEKASKILNTPKEIGENLMIVDLIRHDLYQFSENVSVPSLMQVEEYKTVYQLVSVIQGHLDRGLYRGLDVLHKSLPPGSMTGAPKIRSVHLLQDIEGMQPMSSNLRRGIYSGVAGYWSITDDSDWSVIIRSLFHYAKDKENTTDTSIWRIGAGGAITVLSDPEEEWNEMITKLSSVLSMFS</sequence>
<keyword evidence="14" id="KW-1185">Reference proteome</keyword>
<dbReference type="NCBIfam" id="TIGR01823">
    <property type="entry name" value="PabB-fungal"/>
    <property type="match status" value="1"/>
</dbReference>
<evidence type="ECO:0000256" key="8">
    <source>
        <dbReference type="ARBA" id="ARBA00031329"/>
    </source>
</evidence>
<keyword evidence="6" id="KW-0289">Folate biosynthesis</keyword>
<dbReference type="PRINTS" id="PR00097">
    <property type="entry name" value="ANTSNTHASEII"/>
</dbReference>
<evidence type="ECO:0000256" key="6">
    <source>
        <dbReference type="ARBA" id="ARBA00022909"/>
    </source>
</evidence>
<dbReference type="AlphaFoldDB" id="G8Y1F9"/>
<dbReference type="GO" id="GO:0005737">
    <property type="term" value="C:cytoplasm"/>
    <property type="evidence" value="ECO:0007669"/>
    <property type="project" value="TreeGrafter"/>
</dbReference>
<dbReference type="Gene3D" id="3.60.120.10">
    <property type="entry name" value="Anthranilate synthase"/>
    <property type="match status" value="1"/>
</dbReference>
<dbReference type="PRINTS" id="PR00096">
    <property type="entry name" value="GATASE"/>
</dbReference>
<dbReference type="GO" id="GO:0000162">
    <property type="term" value="P:L-tryptophan biosynthetic process"/>
    <property type="evidence" value="ECO:0007669"/>
    <property type="project" value="TreeGrafter"/>
</dbReference>
<reference evidence="13 14" key="1">
    <citation type="journal article" date="2012" name="G3 (Bethesda)">
        <title>Pichia sorbitophila, an interspecies yeast hybrid reveals early steps of genome resolution following polyploidization.</title>
        <authorList>
            <person name="Leh Louis V."/>
            <person name="Despons L."/>
            <person name="Friedrich A."/>
            <person name="Martin T."/>
            <person name="Durrens P."/>
            <person name="Casaregola S."/>
            <person name="Neuveglise C."/>
            <person name="Fairhead C."/>
            <person name="Marck C."/>
            <person name="Cruz J.A."/>
            <person name="Straub M.L."/>
            <person name="Kugler V."/>
            <person name="Sacerdot C."/>
            <person name="Uzunov Z."/>
            <person name="Thierry A."/>
            <person name="Weiss S."/>
            <person name="Bleykasten C."/>
            <person name="De Montigny J."/>
            <person name="Jacques N."/>
            <person name="Jung P."/>
            <person name="Lemaire M."/>
            <person name="Mallet S."/>
            <person name="Morel G."/>
            <person name="Richard G.F."/>
            <person name="Sarkar A."/>
            <person name="Savel G."/>
            <person name="Schacherer J."/>
            <person name="Seret M.L."/>
            <person name="Talla E."/>
            <person name="Samson G."/>
            <person name="Jubin C."/>
            <person name="Poulain J."/>
            <person name="Vacherie B."/>
            <person name="Barbe V."/>
            <person name="Pelletier E."/>
            <person name="Sherman D.J."/>
            <person name="Westhof E."/>
            <person name="Weissenbach J."/>
            <person name="Baret P.V."/>
            <person name="Wincker P."/>
            <person name="Gaillardin C."/>
            <person name="Dujon B."/>
            <person name="Souciet J.L."/>
        </authorList>
    </citation>
    <scope>NUCLEOTIDE SEQUENCE [LARGE SCALE GENOMIC DNA]</scope>
    <source>
        <strain evidence="14">ATCC MYA-4447 / BCRC 22081 / CBS 7064 / NBRC 10061 / NRRL Y-12695</strain>
    </source>
</reference>
<evidence type="ECO:0000256" key="2">
    <source>
        <dbReference type="ARBA" id="ARBA00005009"/>
    </source>
</evidence>
<evidence type="ECO:0000259" key="12">
    <source>
        <dbReference type="Pfam" id="PF04715"/>
    </source>
</evidence>
<dbReference type="InterPro" id="IPR006221">
    <property type="entry name" value="TrpG/PapA_dom"/>
</dbReference>
<dbReference type="Pfam" id="PF00117">
    <property type="entry name" value="GATase"/>
    <property type="match status" value="1"/>
</dbReference>
<evidence type="ECO:0000256" key="4">
    <source>
        <dbReference type="ARBA" id="ARBA00013139"/>
    </source>
</evidence>
<evidence type="ECO:0000259" key="10">
    <source>
        <dbReference type="Pfam" id="PF00117"/>
    </source>
</evidence>
<evidence type="ECO:0000259" key="11">
    <source>
        <dbReference type="Pfam" id="PF00425"/>
    </source>
</evidence>
<evidence type="ECO:0000256" key="7">
    <source>
        <dbReference type="ARBA" id="ARBA00022962"/>
    </source>
</evidence>
<dbReference type="PANTHER" id="PTHR11236:SF18">
    <property type="entry name" value="AMINODEOXYCHORISMATE SYNTHASE"/>
    <property type="match status" value="1"/>
</dbReference>
<dbReference type="InterPro" id="IPR029062">
    <property type="entry name" value="Class_I_gatase-like"/>
</dbReference>
<protein>
    <recommendedName>
        <fullName evidence="4">aminodeoxychorismate synthase</fullName>
        <ecNumber evidence="4">2.6.1.85</ecNumber>
    </recommendedName>
    <alternativeName>
        <fullName evidence="8">Para-aminobenzoate synthase</fullName>
    </alternativeName>
    <alternativeName>
        <fullName evidence="9">p-aminobenzoic acid synthase</fullName>
    </alternativeName>
</protein>
<dbReference type="OMA" id="QYHSLHA"/>
<dbReference type="InterPro" id="IPR005801">
    <property type="entry name" value="ADC_synthase"/>
</dbReference>
<dbReference type="OrthoDB" id="64220at2759"/>
<dbReference type="InterPro" id="IPR015890">
    <property type="entry name" value="Chorismate_C"/>
</dbReference>
<dbReference type="GO" id="GO:0046654">
    <property type="term" value="P:tetrahydrofolate biosynthetic process"/>
    <property type="evidence" value="ECO:0007669"/>
    <property type="project" value="UniProtKB-UniPathway"/>
</dbReference>
<dbReference type="InterPro" id="IPR006805">
    <property type="entry name" value="Anth_synth_I_N"/>
</dbReference>
<dbReference type="GO" id="GO:0008153">
    <property type="term" value="P:4-aminobenzoate biosynthetic process"/>
    <property type="evidence" value="ECO:0007669"/>
    <property type="project" value="TreeGrafter"/>
</dbReference>
<dbReference type="EC" id="2.6.1.85" evidence="4"/>
<feature type="domain" description="Chorismate-utilising enzyme C-terminal" evidence="11">
    <location>
        <begin position="499"/>
        <end position="772"/>
    </location>
</feature>
<feature type="domain" description="Glutamine amidotransferase" evidence="10">
    <location>
        <begin position="3"/>
        <end position="216"/>
    </location>
</feature>
<feature type="domain" description="Anthranilate synthase component I N-terminal" evidence="12">
    <location>
        <begin position="286"/>
        <end position="441"/>
    </location>
</feature>
<dbReference type="Pfam" id="PF00425">
    <property type="entry name" value="Chorismate_bind"/>
    <property type="match status" value="1"/>
</dbReference>
<dbReference type="STRING" id="559304.G8Y1F9"/>
<dbReference type="PROSITE" id="PS51273">
    <property type="entry name" value="GATASE_TYPE_1"/>
    <property type="match status" value="1"/>
</dbReference>
<accession>G8Y1F9</accession>
<dbReference type="Pfam" id="PF04715">
    <property type="entry name" value="Anth_synt_I_N"/>
    <property type="match status" value="1"/>
</dbReference>
<dbReference type="EMBL" id="FO082046">
    <property type="protein sequence ID" value="CCE86662.1"/>
    <property type="molecule type" value="Genomic_DNA"/>
</dbReference>
<organism evidence="13 14">
    <name type="scientific">Pichia sorbitophila (strain ATCC MYA-4447 / BCRC 22081 / CBS 7064 / NBRC 10061 / NRRL Y-12695)</name>
    <name type="common">Hybrid yeast</name>
    <dbReference type="NCBI Taxonomy" id="559304"/>
    <lineage>
        <taxon>Eukaryota</taxon>
        <taxon>Fungi</taxon>
        <taxon>Dikarya</taxon>
        <taxon>Ascomycota</taxon>
        <taxon>Saccharomycotina</taxon>
        <taxon>Pichiomycetes</taxon>
        <taxon>Debaryomycetaceae</taxon>
        <taxon>Millerozyma</taxon>
    </lineage>
</organism>
<dbReference type="GO" id="GO:0046656">
    <property type="term" value="P:folic acid biosynthetic process"/>
    <property type="evidence" value="ECO:0007669"/>
    <property type="project" value="UniProtKB-KW"/>
</dbReference>
<dbReference type="HOGENOM" id="CLU_006493_0_0_1"/>
<proteinExistence type="inferred from homology"/>
<dbReference type="UniPathway" id="UPA00077">
    <property type="reaction ID" value="UER00149"/>
</dbReference>
<dbReference type="SUPFAM" id="SSF56322">
    <property type="entry name" value="ADC synthase"/>
    <property type="match status" value="1"/>
</dbReference>
<name>G8Y1F9_PICSO</name>
<dbReference type="CDD" id="cd01743">
    <property type="entry name" value="GATase1_Anthranilate_Synthase"/>
    <property type="match status" value="1"/>
</dbReference>
<keyword evidence="5" id="KW-0808">Transferase</keyword>
<comment type="catalytic activity">
    <reaction evidence="1">
        <text>chorismate + L-glutamine = 4-amino-4-deoxychorismate + L-glutamate</text>
        <dbReference type="Rhea" id="RHEA:11672"/>
        <dbReference type="ChEBI" id="CHEBI:29748"/>
        <dbReference type="ChEBI" id="CHEBI:29985"/>
        <dbReference type="ChEBI" id="CHEBI:58359"/>
        <dbReference type="ChEBI" id="CHEBI:58406"/>
        <dbReference type="EC" id="2.6.1.85"/>
    </reaction>
</comment>
<comment type="pathway">
    <text evidence="2">Cofactor biosynthesis; tetrahydrofolate biosynthesis; 4-aminobenzoate from chorismate: step 1/2.</text>
</comment>
<dbReference type="InterPro" id="IPR019999">
    <property type="entry name" value="Anth_synth_I-like"/>
</dbReference>
<dbReference type="SUPFAM" id="SSF52317">
    <property type="entry name" value="Class I glutamine amidotransferase-like"/>
    <property type="match status" value="1"/>
</dbReference>
<evidence type="ECO:0000256" key="5">
    <source>
        <dbReference type="ARBA" id="ARBA00022679"/>
    </source>
</evidence>